<keyword evidence="2" id="KW-1133">Transmembrane helix</keyword>
<keyword evidence="2" id="KW-0812">Transmembrane</keyword>
<feature type="compositionally biased region" description="Polar residues" evidence="1">
    <location>
        <begin position="63"/>
        <end position="76"/>
    </location>
</feature>
<dbReference type="EMBL" id="CAADRP010000813">
    <property type="protein sequence ID" value="VFU32564.1"/>
    <property type="molecule type" value="Genomic_DNA"/>
</dbReference>
<evidence type="ECO:0000256" key="2">
    <source>
        <dbReference type="SAM" id="Phobius"/>
    </source>
</evidence>
<gene>
    <name evidence="3" type="ORF">SVIM_LOCUS143753</name>
</gene>
<organism evidence="3">
    <name type="scientific">Salix viminalis</name>
    <name type="common">Common osier</name>
    <name type="synonym">Basket willow</name>
    <dbReference type="NCBI Taxonomy" id="40686"/>
    <lineage>
        <taxon>Eukaryota</taxon>
        <taxon>Viridiplantae</taxon>
        <taxon>Streptophyta</taxon>
        <taxon>Embryophyta</taxon>
        <taxon>Tracheophyta</taxon>
        <taxon>Spermatophyta</taxon>
        <taxon>Magnoliopsida</taxon>
        <taxon>eudicotyledons</taxon>
        <taxon>Gunneridae</taxon>
        <taxon>Pentapetalae</taxon>
        <taxon>rosids</taxon>
        <taxon>fabids</taxon>
        <taxon>Malpighiales</taxon>
        <taxon>Salicaceae</taxon>
        <taxon>Saliceae</taxon>
        <taxon>Salix</taxon>
    </lineage>
</organism>
<feature type="transmembrane region" description="Helical" evidence="2">
    <location>
        <begin position="79"/>
        <end position="98"/>
    </location>
</feature>
<protein>
    <submittedName>
        <fullName evidence="3">Uncharacterized protein</fullName>
    </submittedName>
</protein>
<evidence type="ECO:0000313" key="3">
    <source>
        <dbReference type="EMBL" id="VFU32564.1"/>
    </source>
</evidence>
<keyword evidence="2" id="KW-0472">Membrane</keyword>
<accession>A0A6N2LB08</accession>
<reference evidence="3" key="1">
    <citation type="submission" date="2019-03" db="EMBL/GenBank/DDBJ databases">
        <authorList>
            <person name="Mank J."/>
            <person name="Almeida P."/>
        </authorList>
    </citation>
    <scope>NUCLEOTIDE SEQUENCE</scope>
    <source>
        <strain evidence="3">78183</strain>
    </source>
</reference>
<sequence>MTQDQNPENKIYELETILKHFVICECTSRNSAPAHYCLASDRRDCNYLPPFEKPDHMKISGKPPQTRQSRRTVSPPSTVGSSLFLSIVFALVVTTYSPKGFSWFFSVREVSILLKKIAKSAFFCQSESPAIFASYHRWMKLKFGYVVLLSMINVLNGGDEKLTVQQGDMYVEQ</sequence>
<proteinExistence type="predicted"/>
<feature type="region of interest" description="Disordered" evidence="1">
    <location>
        <begin position="55"/>
        <end position="76"/>
    </location>
</feature>
<evidence type="ECO:0000256" key="1">
    <source>
        <dbReference type="SAM" id="MobiDB-lite"/>
    </source>
</evidence>
<dbReference type="AlphaFoldDB" id="A0A6N2LB08"/>
<name>A0A6N2LB08_SALVM</name>